<dbReference type="EMBL" id="JACSIT010000030">
    <property type="protein sequence ID" value="MBC6992615.1"/>
    <property type="molecule type" value="Genomic_DNA"/>
</dbReference>
<evidence type="ECO:0000256" key="1">
    <source>
        <dbReference type="SAM" id="MobiDB-lite"/>
    </source>
</evidence>
<dbReference type="InterPro" id="IPR016450">
    <property type="entry name" value="UCP005522"/>
</dbReference>
<dbReference type="Proteomes" id="UP000650081">
    <property type="component" value="Unassembled WGS sequence"/>
</dbReference>
<gene>
    <name evidence="3" type="ORF">H9S92_00420</name>
</gene>
<feature type="region of interest" description="Disordered" evidence="1">
    <location>
        <begin position="474"/>
        <end position="511"/>
    </location>
</feature>
<feature type="compositionally biased region" description="Low complexity" evidence="1">
    <location>
        <begin position="488"/>
        <end position="511"/>
    </location>
</feature>
<dbReference type="AlphaFoldDB" id="A0A923PHB6"/>
<dbReference type="Gene3D" id="3.40.50.11290">
    <property type="match status" value="1"/>
</dbReference>
<dbReference type="PANTHER" id="PTHR34595">
    <property type="entry name" value="BLR5612 PROTEIN"/>
    <property type="match status" value="1"/>
</dbReference>
<dbReference type="InterPro" id="IPR025841">
    <property type="entry name" value="CP_ATPgrasp_2"/>
</dbReference>
<dbReference type="PIRSF" id="PIRSF005522">
    <property type="entry name" value="UCP005522"/>
    <property type="match status" value="1"/>
</dbReference>
<reference evidence="3" key="1">
    <citation type="submission" date="2020-08" db="EMBL/GenBank/DDBJ databases">
        <title>Lewinella bacteria from marine environments.</title>
        <authorList>
            <person name="Zhong Y."/>
        </authorList>
    </citation>
    <scope>NUCLEOTIDE SEQUENCE</scope>
    <source>
        <strain evidence="3">KCTC 42187</strain>
    </source>
</reference>
<protein>
    <submittedName>
        <fullName evidence="3">Circularly permuted type 2 ATP-grasp protein</fullName>
    </submittedName>
</protein>
<evidence type="ECO:0000313" key="4">
    <source>
        <dbReference type="Proteomes" id="UP000650081"/>
    </source>
</evidence>
<evidence type="ECO:0000313" key="3">
    <source>
        <dbReference type="EMBL" id="MBC6992615.1"/>
    </source>
</evidence>
<dbReference type="Pfam" id="PF14403">
    <property type="entry name" value="CP_ATPgrasp_2"/>
    <property type="match status" value="1"/>
</dbReference>
<organism evidence="3 4">
    <name type="scientific">Neolewinella lacunae</name>
    <dbReference type="NCBI Taxonomy" id="1517758"/>
    <lineage>
        <taxon>Bacteria</taxon>
        <taxon>Pseudomonadati</taxon>
        <taxon>Bacteroidota</taxon>
        <taxon>Saprospiria</taxon>
        <taxon>Saprospirales</taxon>
        <taxon>Lewinellaceae</taxon>
        <taxon>Neolewinella</taxon>
    </lineage>
</organism>
<dbReference type="Gene3D" id="3.30.1490.270">
    <property type="match status" value="1"/>
</dbReference>
<dbReference type="InterPro" id="IPR051680">
    <property type="entry name" value="ATP-dep_Glu-Cys_Ligase-2"/>
</dbReference>
<accession>A0A923PHB6</accession>
<dbReference type="RefSeq" id="WP_187464756.1">
    <property type="nucleotide sequence ID" value="NZ_JACSIT010000030.1"/>
</dbReference>
<name>A0A923PHB6_9BACT</name>
<sequence>MKKHAGLFANYTVSPGTLDEAFSEFPGAYAAYDRISEEFGALQQAEFERLNQMAKLSFLNQGITYAVYTEDGGGTEKVFPFDLFPRVIAAAEWQKLENGLKQRNEALNLFLADVYSEGKILKDRVVPAALIHSSAHYVKQMEGFSPVGNIYTHICGTDLVRHTDGNFYVLEDNLRSPSGVSYVLSNRQVMRRTMYEMFNRTMVEDVSAYPNMLLETLQSVSPQSAEVPRCVLLTPGQYNSAYYEHSLLAQLMGIDLVQGADLFVNNDLVYLKTTRGPLRVDVIYRRIDDAFLDPQVFRKDSMLGVAGLIGAYLKGNVTIVNAPGTGIADDKAICSYVPDMIRYYLQQEPIIENVKTYICDRPEDLAYVLEHLGELVVKPVDMSGGYGVTICDRLSRAELDAVATQIKADPRNYIAQPKIMLSTHATFIDEAGTFAPRHIDLRTFTLLGQFRSQVLKGGLTRVALKAGSLIVNSSQGGGSKDTWVVADGSAAPSQSQSQYQGPFSSSSPTDH</sequence>
<proteinExistence type="predicted"/>
<dbReference type="PANTHER" id="PTHR34595:SF7">
    <property type="entry name" value="SLL1039 PROTEIN"/>
    <property type="match status" value="1"/>
</dbReference>
<evidence type="ECO:0000259" key="2">
    <source>
        <dbReference type="Pfam" id="PF14403"/>
    </source>
</evidence>
<feature type="domain" description="Circularly permuted ATP-grasp type 2" evidence="2">
    <location>
        <begin position="85"/>
        <end position="463"/>
    </location>
</feature>
<comment type="caution">
    <text evidence="3">The sequence shown here is derived from an EMBL/GenBank/DDBJ whole genome shotgun (WGS) entry which is preliminary data.</text>
</comment>
<dbReference type="SUPFAM" id="SSF56059">
    <property type="entry name" value="Glutathione synthetase ATP-binding domain-like"/>
    <property type="match status" value="1"/>
</dbReference>
<keyword evidence="4" id="KW-1185">Reference proteome</keyword>